<evidence type="ECO:0000313" key="2">
    <source>
        <dbReference type="Proteomes" id="UP000295361"/>
    </source>
</evidence>
<dbReference type="SMART" id="SM01059">
    <property type="entry name" value="CAT"/>
    <property type="match status" value="1"/>
</dbReference>
<dbReference type="InterPro" id="IPR023213">
    <property type="entry name" value="CAT-like_dom_sf"/>
</dbReference>
<dbReference type="Gene3D" id="3.30.559.10">
    <property type="entry name" value="Chloramphenicol acetyltransferase-like domain"/>
    <property type="match status" value="1"/>
</dbReference>
<sequence>MPQYLDLERWPRRATFEHFRRLGNPFFSLCGRVEVGPMLARVRQLPGATPFLAYHHAALRAVHAVEAFRYRLEAGPEGPRVLVHEVVHAGAAVLREDQTLGFTQLRFDRDFGRFVEAARPVLEAAKRPDQPELGDTPDDQALVHMTTIPWLSFTSFSHARPMDGIDSVPKLAFGAFAREGDRTWMPVSVDVHHALMDGLHVGQFFAELQAALMQI</sequence>
<dbReference type="AlphaFoldDB" id="A0A4R6QQG8"/>
<dbReference type="InParanoid" id="A0A4R6QQG8"/>
<dbReference type="RefSeq" id="WP_133700206.1">
    <property type="nucleotide sequence ID" value="NZ_SNXS01000002.1"/>
</dbReference>
<organism evidence="1 2">
    <name type="scientific">Roseateles toxinivorans</name>
    <dbReference type="NCBI Taxonomy" id="270368"/>
    <lineage>
        <taxon>Bacteria</taxon>
        <taxon>Pseudomonadati</taxon>
        <taxon>Pseudomonadota</taxon>
        <taxon>Betaproteobacteria</taxon>
        <taxon>Burkholderiales</taxon>
        <taxon>Sphaerotilaceae</taxon>
        <taxon>Roseateles</taxon>
    </lineage>
</organism>
<proteinExistence type="predicted"/>
<reference evidence="1 2" key="1">
    <citation type="submission" date="2019-03" db="EMBL/GenBank/DDBJ databases">
        <title>Genomic Encyclopedia of Type Strains, Phase IV (KMG-IV): sequencing the most valuable type-strain genomes for metagenomic binning, comparative biology and taxonomic classification.</title>
        <authorList>
            <person name="Goeker M."/>
        </authorList>
    </citation>
    <scope>NUCLEOTIDE SEQUENCE [LARGE SCALE GENOMIC DNA]</scope>
    <source>
        <strain evidence="1 2">DSM 16998</strain>
    </source>
</reference>
<keyword evidence="2" id="KW-1185">Reference proteome</keyword>
<dbReference type="GO" id="GO:0008811">
    <property type="term" value="F:chloramphenicol O-acetyltransferase activity"/>
    <property type="evidence" value="ECO:0007669"/>
    <property type="project" value="InterPro"/>
</dbReference>
<dbReference type="SUPFAM" id="SSF52777">
    <property type="entry name" value="CoA-dependent acyltransferases"/>
    <property type="match status" value="1"/>
</dbReference>
<protein>
    <submittedName>
        <fullName evidence="1">Chloramphenicol O-acetyltransferase type A</fullName>
    </submittedName>
</protein>
<comment type="caution">
    <text evidence="1">The sequence shown here is derived from an EMBL/GenBank/DDBJ whole genome shotgun (WGS) entry which is preliminary data.</text>
</comment>
<evidence type="ECO:0000313" key="1">
    <source>
        <dbReference type="EMBL" id="TDP72762.1"/>
    </source>
</evidence>
<dbReference type="PANTHER" id="PTHR38474">
    <property type="entry name" value="SLR0299 PROTEIN"/>
    <property type="match status" value="1"/>
</dbReference>
<dbReference type="Proteomes" id="UP000295361">
    <property type="component" value="Unassembled WGS sequence"/>
</dbReference>
<keyword evidence="1" id="KW-0808">Transferase</keyword>
<accession>A0A4R6QQG8</accession>
<gene>
    <name evidence="1" type="ORF">DES47_102507</name>
</gene>
<dbReference type="EMBL" id="SNXS01000002">
    <property type="protein sequence ID" value="TDP72762.1"/>
    <property type="molecule type" value="Genomic_DNA"/>
</dbReference>
<dbReference type="Pfam" id="PF00302">
    <property type="entry name" value="CAT"/>
    <property type="match status" value="1"/>
</dbReference>
<dbReference type="OrthoDB" id="9801766at2"/>
<dbReference type="InterPro" id="IPR001707">
    <property type="entry name" value="Cmp_AcTrfase"/>
</dbReference>
<dbReference type="PANTHER" id="PTHR38474:SF1">
    <property type="entry name" value="SLR0299 PROTEIN"/>
    <property type="match status" value="1"/>
</dbReference>
<name>A0A4R6QQG8_9BURK</name>